<dbReference type="InterPro" id="IPR011042">
    <property type="entry name" value="6-blade_b-propeller_TolB-like"/>
</dbReference>
<comment type="caution">
    <text evidence="1">The sequence shown here is derived from an EMBL/GenBank/DDBJ whole genome shotgun (WGS) entry which is preliminary data.</text>
</comment>
<dbReference type="PANTHER" id="PTHR32161:SF9">
    <property type="entry name" value="TOLB PROTEIN-LIKE PROTEIN"/>
    <property type="match status" value="1"/>
</dbReference>
<reference evidence="1 2" key="1">
    <citation type="journal article" date="2021" name="Commun. Biol.">
        <title>The genome of Shorea leprosula (Dipterocarpaceae) highlights the ecological relevance of drought in aseasonal tropical rainforests.</title>
        <authorList>
            <person name="Ng K.K.S."/>
            <person name="Kobayashi M.J."/>
            <person name="Fawcett J.A."/>
            <person name="Hatakeyama M."/>
            <person name="Paape T."/>
            <person name="Ng C.H."/>
            <person name="Ang C.C."/>
            <person name="Tnah L.H."/>
            <person name="Lee C.T."/>
            <person name="Nishiyama T."/>
            <person name="Sese J."/>
            <person name="O'Brien M.J."/>
            <person name="Copetti D."/>
            <person name="Mohd Noor M.I."/>
            <person name="Ong R.C."/>
            <person name="Putra M."/>
            <person name="Sireger I.Z."/>
            <person name="Indrioko S."/>
            <person name="Kosugi Y."/>
            <person name="Izuno A."/>
            <person name="Isagi Y."/>
            <person name="Lee S.L."/>
            <person name="Shimizu K.K."/>
        </authorList>
    </citation>
    <scope>NUCLEOTIDE SEQUENCE [LARGE SCALE GENOMIC DNA]</scope>
    <source>
        <strain evidence="1">214</strain>
    </source>
</reference>
<dbReference type="SUPFAM" id="SSF82171">
    <property type="entry name" value="DPP6 N-terminal domain-like"/>
    <property type="match status" value="1"/>
</dbReference>
<accession>A0AAV5JXU0</accession>
<evidence type="ECO:0000313" key="1">
    <source>
        <dbReference type="EMBL" id="GKV16068.1"/>
    </source>
</evidence>
<gene>
    <name evidence="1" type="ORF">SLEP1_g26773</name>
</gene>
<protein>
    <recommendedName>
        <fullName evidence="3">Lectin</fullName>
    </recommendedName>
</protein>
<proteinExistence type="predicted"/>
<dbReference type="PANTHER" id="PTHR32161">
    <property type="entry name" value="DPP6 N-TERMINAL DOMAIN-LIKE PROTEIN"/>
    <property type="match status" value="1"/>
</dbReference>
<name>A0AAV5JXU0_9ROSI</name>
<dbReference type="EMBL" id="BPVZ01000044">
    <property type="protein sequence ID" value="GKV16068.1"/>
    <property type="molecule type" value="Genomic_DNA"/>
</dbReference>
<dbReference type="AlphaFoldDB" id="A0AAV5JXU0"/>
<dbReference type="Gene3D" id="2.120.10.30">
    <property type="entry name" value="TolB, C-terminal domain"/>
    <property type="match status" value="1"/>
</dbReference>
<sequence length="139" mass="15855">MDPKGTIVFSTISRPNYGFDVFFVQLNHITAAIEDRLTDGYSVNFNAQFVDEDQSVVFVSERSRSPRIYLTRLAYPILTLHSTEIDDKDKKITRLTLYGAVDYSPTVSKSRKFLVVASYGSRSWGGEFHELNMDIVVFL</sequence>
<evidence type="ECO:0000313" key="2">
    <source>
        <dbReference type="Proteomes" id="UP001054252"/>
    </source>
</evidence>
<dbReference type="Proteomes" id="UP001054252">
    <property type="component" value="Unassembled WGS sequence"/>
</dbReference>
<organism evidence="1 2">
    <name type="scientific">Rubroshorea leprosula</name>
    <dbReference type="NCBI Taxonomy" id="152421"/>
    <lineage>
        <taxon>Eukaryota</taxon>
        <taxon>Viridiplantae</taxon>
        <taxon>Streptophyta</taxon>
        <taxon>Embryophyta</taxon>
        <taxon>Tracheophyta</taxon>
        <taxon>Spermatophyta</taxon>
        <taxon>Magnoliopsida</taxon>
        <taxon>eudicotyledons</taxon>
        <taxon>Gunneridae</taxon>
        <taxon>Pentapetalae</taxon>
        <taxon>rosids</taxon>
        <taxon>malvids</taxon>
        <taxon>Malvales</taxon>
        <taxon>Dipterocarpaceae</taxon>
        <taxon>Rubroshorea</taxon>
    </lineage>
</organism>
<evidence type="ECO:0008006" key="3">
    <source>
        <dbReference type="Google" id="ProtNLM"/>
    </source>
</evidence>
<keyword evidence="2" id="KW-1185">Reference proteome</keyword>